<sequence>MRLDDLLAALARDTAAFGGVADPRAPSLIKALARNTRAFAFRQEPPETAPSALWRTPIIRDGLLHLPRFSPVSARSHAATHEARPTPAEWRIAEWGLTCHLIEAGRGRMRFTVEAEDLGNEPFLPVTVTTEAGERAYVMIFTADPSGLWAGQLLVPDVSAWADVTIRGFEAQPGAVETVRLSVLASPPPWRRAWLEVATRLSPDDPVRQAIENPA</sequence>
<accession>A0A7X0NPC7</accession>
<reference evidence="1 2" key="1">
    <citation type="submission" date="2020-08" db="EMBL/GenBank/DDBJ databases">
        <title>Sequencing the genomes of 1000 actinobacteria strains.</title>
        <authorList>
            <person name="Klenk H.-P."/>
        </authorList>
    </citation>
    <scope>NUCLEOTIDE SEQUENCE [LARGE SCALE GENOMIC DNA]</scope>
    <source>
        <strain evidence="1 2">DSM 43768</strain>
    </source>
</reference>
<comment type="caution">
    <text evidence="1">The sequence shown here is derived from an EMBL/GenBank/DDBJ whole genome shotgun (WGS) entry which is preliminary data.</text>
</comment>
<organism evidence="1 2">
    <name type="scientific">Nonomuraea rubra</name>
    <dbReference type="NCBI Taxonomy" id="46180"/>
    <lineage>
        <taxon>Bacteria</taxon>
        <taxon>Bacillati</taxon>
        <taxon>Actinomycetota</taxon>
        <taxon>Actinomycetes</taxon>
        <taxon>Streptosporangiales</taxon>
        <taxon>Streptosporangiaceae</taxon>
        <taxon>Nonomuraea</taxon>
    </lineage>
</organism>
<proteinExistence type="predicted"/>
<gene>
    <name evidence="1" type="ORF">HD593_001943</name>
</gene>
<dbReference type="AlphaFoldDB" id="A0A7X0NPC7"/>
<protein>
    <submittedName>
        <fullName evidence="1">Uncharacterized protein</fullName>
    </submittedName>
</protein>
<keyword evidence="2" id="KW-1185">Reference proteome</keyword>
<name>A0A7X0NPC7_9ACTN</name>
<evidence type="ECO:0000313" key="2">
    <source>
        <dbReference type="Proteomes" id="UP000565579"/>
    </source>
</evidence>
<dbReference type="RefSeq" id="WP_185101833.1">
    <property type="nucleotide sequence ID" value="NZ_BAAAXY010000221.1"/>
</dbReference>
<evidence type="ECO:0000313" key="1">
    <source>
        <dbReference type="EMBL" id="MBB6547148.1"/>
    </source>
</evidence>
<dbReference type="Proteomes" id="UP000565579">
    <property type="component" value="Unassembled WGS sequence"/>
</dbReference>
<dbReference type="EMBL" id="JACHMI010000001">
    <property type="protein sequence ID" value="MBB6547148.1"/>
    <property type="molecule type" value="Genomic_DNA"/>
</dbReference>